<feature type="compositionally biased region" description="Acidic residues" evidence="1">
    <location>
        <begin position="331"/>
        <end position="341"/>
    </location>
</feature>
<sequence>MGQANAESTTLRFDNFHCSLLDASDKPVQLYAVKAEGRQVECFAEATEGEKFAVRIEYTPAPGTYDSGQYRTDVYMAGSWMGGRVQSTPGWSCTMRDREVGENLLQNFMFRKPILTDEAEGSLRDPTEIAALGEVEMRIQKVLSTMPIPKFYASEEAPAKKEIYERAKKVGAVGLGVGETVRGTTSANSVQTFPDRSFESISFRFKCTTAMGLELMKHAKESKAAQPQSSSASTGGGNGNNGEGSSAGASRRRRREDEEEDVIALELEEARLRQELKRVEQRKAASQKATAGSSSSQAAGSSASGRRESPIIVKADPAAFDRSLKGGSADDPLEIDDSDDD</sequence>
<dbReference type="Proteomes" id="UP001176521">
    <property type="component" value="Unassembled WGS sequence"/>
</dbReference>
<gene>
    <name evidence="3" type="ORF">OC842_005271</name>
</gene>
<evidence type="ECO:0000313" key="3">
    <source>
        <dbReference type="EMBL" id="KAK0526181.1"/>
    </source>
</evidence>
<comment type="caution">
    <text evidence="3">The sequence shown here is derived from an EMBL/GenBank/DDBJ whole genome shotgun (WGS) entry which is preliminary data.</text>
</comment>
<feature type="compositionally biased region" description="Low complexity" evidence="1">
    <location>
        <begin position="284"/>
        <end position="304"/>
    </location>
</feature>
<protein>
    <recommendedName>
        <fullName evidence="2">DUF7918 domain-containing protein</fullName>
    </recommendedName>
</protein>
<dbReference type="AlphaFoldDB" id="A0AAN6GCJ9"/>
<feature type="region of interest" description="Disordered" evidence="1">
    <location>
        <begin position="278"/>
        <end position="341"/>
    </location>
</feature>
<feature type="domain" description="DUF7918" evidence="2">
    <location>
        <begin position="27"/>
        <end position="185"/>
    </location>
</feature>
<evidence type="ECO:0000256" key="1">
    <source>
        <dbReference type="SAM" id="MobiDB-lite"/>
    </source>
</evidence>
<organism evidence="3 4">
    <name type="scientific">Tilletia horrida</name>
    <dbReference type="NCBI Taxonomy" id="155126"/>
    <lineage>
        <taxon>Eukaryota</taxon>
        <taxon>Fungi</taxon>
        <taxon>Dikarya</taxon>
        <taxon>Basidiomycota</taxon>
        <taxon>Ustilaginomycotina</taxon>
        <taxon>Exobasidiomycetes</taxon>
        <taxon>Tilletiales</taxon>
        <taxon>Tilletiaceae</taxon>
        <taxon>Tilletia</taxon>
    </lineage>
</organism>
<feature type="compositionally biased region" description="Low complexity" evidence="1">
    <location>
        <begin position="224"/>
        <end position="233"/>
    </location>
</feature>
<keyword evidence="4" id="KW-1185">Reference proteome</keyword>
<accession>A0AAN6GCJ9</accession>
<proteinExistence type="predicted"/>
<dbReference type="EMBL" id="JAPDMQ010000364">
    <property type="protein sequence ID" value="KAK0526181.1"/>
    <property type="molecule type" value="Genomic_DNA"/>
</dbReference>
<dbReference type="InterPro" id="IPR057678">
    <property type="entry name" value="DUF7918"/>
</dbReference>
<dbReference type="Pfam" id="PF25534">
    <property type="entry name" value="DUF7918"/>
    <property type="match status" value="1"/>
</dbReference>
<reference evidence="3" key="1">
    <citation type="journal article" date="2023" name="PhytoFront">
        <title>Draft Genome Resources of Seven Strains of Tilletia horrida, Causal Agent of Kernel Smut of Rice.</title>
        <authorList>
            <person name="Khanal S."/>
            <person name="Antony Babu S."/>
            <person name="Zhou X.G."/>
        </authorList>
    </citation>
    <scope>NUCLEOTIDE SEQUENCE</scope>
    <source>
        <strain evidence="3">TX3</strain>
    </source>
</reference>
<name>A0AAN6GCJ9_9BASI</name>
<evidence type="ECO:0000313" key="4">
    <source>
        <dbReference type="Proteomes" id="UP001176521"/>
    </source>
</evidence>
<feature type="region of interest" description="Disordered" evidence="1">
    <location>
        <begin position="219"/>
        <end position="260"/>
    </location>
</feature>
<evidence type="ECO:0000259" key="2">
    <source>
        <dbReference type="Pfam" id="PF25534"/>
    </source>
</evidence>